<dbReference type="InterPro" id="IPR006597">
    <property type="entry name" value="Sel1-like"/>
</dbReference>
<dbReference type="KEGG" id="rbd:ALSL_0252"/>
<dbReference type="EMBL" id="AP018560">
    <property type="protein sequence ID" value="BBD78924.1"/>
    <property type="molecule type" value="Genomic_DNA"/>
</dbReference>
<evidence type="ECO:0000313" key="2">
    <source>
        <dbReference type="EMBL" id="BBD78924.1"/>
    </source>
</evidence>
<organism evidence="2 3">
    <name type="scientific">Aerosticca soli</name>
    <dbReference type="NCBI Taxonomy" id="2010829"/>
    <lineage>
        <taxon>Bacteria</taxon>
        <taxon>Pseudomonadati</taxon>
        <taxon>Pseudomonadota</taxon>
        <taxon>Gammaproteobacteria</taxon>
        <taxon>Lysobacterales</taxon>
        <taxon>Rhodanobacteraceae</taxon>
        <taxon>Aerosticca</taxon>
    </lineage>
</organism>
<gene>
    <name evidence="2" type="ORF">ALSL_0252</name>
</gene>
<keyword evidence="1" id="KW-0732">Signal</keyword>
<keyword evidence="3" id="KW-1185">Reference proteome</keyword>
<reference evidence="3" key="1">
    <citation type="submission" date="2018-04" db="EMBL/GenBank/DDBJ databases">
        <authorList>
            <person name="Watanabe M."/>
            <person name="Kojima H."/>
        </authorList>
    </citation>
    <scope>NUCLEOTIDE SEQUENCE [LARGE SCALE GENOMIC DNA]</scope>
    <source>
        <strain evidence="3">Dysh456</strain>
    </source>
</reference>
<dbReference type="InterPro" id="IPR050767">
    <property type="entry name" value="Sel1_AlgK"/>
</dbReference>
<dbReference type="PANTHER" id="PTHR11102:SF160">
    <property type="entry name" value="ERAD-ASSOCIATED E3 UBIQUITIN-PROTEIN LIGASE COMPONENT HRD3"/>
    <property type="match status" value="1"/>
</dbReference>
<reference evidence="3" key="2">
    <citation type="submission" date="2018-06" db="EMBL/GenBank/DDBJ databases">
        <title>Genome sequence of Rhodanobacteraceae bacterium strain Dysh456.</title>
        <authorList>
            <person name="Fukui M."/>
        </authorList>
    </citation>
    <scope>NUCLEOTIDE SEQUENCE [LARGE SCALE GENOMIC DNA]</scope>
    <source>
        <strain evidence="3">Dysh456</strain>
    </source>
</reference>
<dbReference type="OrthoDB" id="1442375at2"/>
<name>A0A2Z6E2D3_9GAMM</name>
<dbReference type="PANTHER" id="PTHR11102">
    <property type="entry name" value="SEL-1-LIKE PROTEIN"/>
    <property type="match status" value="1"/>
</dbReference>
<sequence>MKMRTMCMIGLCSAALQAAVVESRVTDDLRQRAQAGDAAAEVALGQRLMDEKQPAATEEAKRWFRKAAEQGNAQGAWMLGSAEVASAPSPSAEGIAWMQKSIAIDHDADHMATLAFVEFLAGQQTEALAWARRAADAGSVKAMQMLAMAYSGAFGYPKDVAAARHWMTLAAAKGDAASELMLGQFYLSGRLGTTDVSAGLEWMQRAAAKGSAQAAGTLATLYLTGEMHVPRDPARALPLARQAAAANDMLGHYALGIAYQEGAAMAVDSRQAWYQLALASRMDEKHTLHDVADRMSQAATQLSASDLDELAAKVDAVLKAAPPSAPAS</sequence>
<dbReference type="Gene3D" id="1.25.40.10">
    <property type="entry name" value="Tetratricopeptide repeat domain"/>
    <property type="match status" value="2"/>
</dbReference>
<dbReference type="Pfam" id="PF08238">
    <property type="entry name" value="Sel1"/>
    <property type="match status" value="6"/>
</dbReference>
<evidence type="ECO:0000256" key="1">
    <source>
        <dbReference type="SAM" id="SignalP"/>
    </source>
</evidence>
<dbReference type="Proteomes" id="UP000270530">
    <property type="component" value="Chromosome"/>
</dbReference>
<accession>A0A2Z6E2D3</accession>
<evidence type="ECO:0008006" key="4">
    <source>
        <dbReference type="Google" id="ProtNLM"/>
    </source>
</evidence>
<dbReference type="SUPFAM" id="SSF81901">
    <property type="entry name" value="HCP-like"/>
    <property type="match status" value="2"/>
</dbReference>
<feature type="chain" id="PRO_5016310352" description="Sel1 repeat family protein" evidence="1">
    <location>
        <begin position="19"/>
        <end position="328"/>
    </location>
</feature>
<dbReference type="RefSeq" id="WP_126535881.1">
    <property type="nucleotide sequence ID" value="NZ_AP018560.1"/>
</dbReference>
<dbReference type="InterPro" id="IPR011990">
    <property type="entry name" value="TPR-like_helical_dom_sf"/>
</dbReference>
<protein>
    <recommendedName>
        <fullName evidence="4">Sel1 repeat family protein</fullName>
    </recommendedName>
</protein>
<feature type="signal peptide" evidence="1">
    <location>
        <begin position="1"/>
        <end position="18"/>
    </location>
</feature>
<dbReference type="SMART" id="SM00671">
    <property type="entry name" value="SEL1"/>
    <property type="match status" value="5"/>
</dbReference>
<evidence type="ECO:0000313" key="3">
    <source>
        <dbReference type="Proteomes" id="UP000270530"/>
    </source>
</evidence>
<proteinExistence type="predicted"/>
<dbReference type="AlphaFoldDB" id="A0A2Z6E2D3"/>